<dbReference type="EMBL" id="KY031266">
    <property type="protein sequence ID" value="ATU83017.1"/>
    <property type="molecule type" value="mRNA"/>
</dbReference>
<name>A0A2K8JX74_PRIPG</name>
<proteinExistence type="evidence at transcript level"/>
<feature type="signal peptide" evidence="1">
    <location>
        <begin position="1"/>
        <end position="15"/>
    </location>
</feature>
<dbReference type="InterPro" id="IPR031942">
    <property type="entry name" value="DUF4774"/>
</dbReference>
<accession>A0A2K8JX74</accession>
<organism evidence="3">
    <name type="scientific">Pristhesancus plagipennis</name>
    <name type="common">Common assassin bug</name>
    <dbReference type="NCBI Taxonomy" id="1955184"/>
    <lineage>
        <taxon>Eukaryota</taxon>
        <taxon>Metazoa</taxon>
        <taxon>Ecdysozoa</taxon>
        <taxon>Arthropoda</taxon>
        <taxon>Hexapoda</taxon>
        <taxon>Insecta</taxon>
        <taxon>Pterygota</taxon>
        <taxon>Neoptera</taxon>
        <taxon>Paraneoptera</taxon>
        <taxon>Hemiptera</taxon>
        <taxon>Heteroptera</taxon>
        <taxon>Panheteroptera</taxon>
        <taxon>Cimicomorpha</taxon>
        <taxon>Reduviidae</taxon>
        <taxon>Harpactorinae</taxon>
        <taxon>Harpactorini</taxon>
        <taxon>Pristhesancus</taxon>
    </lineage>
</organism>
<evidence type="ECO:0000256" key="1">
    <source>
        <dbReference type="SAM" id="SignalP"/>
    </source>
</evidence>
<sequence>MKIFLGLLFVTLSLARPEIGIESSRDINAQQLTPFLNSAHLPETSGGVDQIRTAKDRQIFLEEAQIPVQLVYESDEETQAFVKEVSMESMFRKPQGKLLNRVERSDGSNNEEKHLRDDKMILHEGNEDDVFPVDADELNRGLGIEARQQQKSIDSLNPSPVDYNYNVIKELIKNMNNQNKGASRTIQHYQSMLHSGEPSLDQNVYDKYNDNKYKLIKVVSYYPAVPSVAATGSHDRYYGTDKILNGYLPFTGQNPFSSIWSALTNIVEYNKPNVDSCKTESKLKRKKRELNNEQELLIPQSVIDDLSRRNGMSLIRPESSLKLKVRRGGIAIAGPGGIATAGSGGTTIVGPGGTALTPPDATAIVGPGGRVIHVPSFDLTESDLSESNSKSKTSDLAKLIREHGKVVAHGPIVLYSPSTYHMDYKDFPTVVESL</sequence>
<dbReference type="AlphaFoldDB" id="A0A2K8JX74"/>
<feature type="chain" id="PRO_5014726561" description="DUF4774 domain-containing protein" evidence="1">
    <location>
        <begin position="16"/>
        <end position="434"/>
    </location>
</feature>
<evidence type="ECO:0000313" key="3">
    <source>
        <dbReference type="EMBL" id="ATU83017.1"/>
    </source>
</evidence>
<protein>
    <recommendedName>
        <fullName evidence="2">DUF4774 domain-containing protein</fullName>
    </recommendedName>
</protein>
<evidence type="ECO:0000259" key="2">
    <source>
        <dbReference type="Pfam" id="PF15999"/>
    </source>
</evidence>
<feature type="domain" description="DUF4774" evidence="2">
    <location>
        <begin position="322"/>
        <end position="374"/>
    </location>
</feature>
<reference evidence="3" key="1">
    <citation type="submission" date="2016-10" db="EMBL/GenBank/DDBJ databases">
        <title>The assassin bug Pristhesancus plagipennis produces two different types of venom.</title>
        <authorList>
            <person name="Walker A.A."/>
            <person name="Herzig V."/>
            <person name="Jin J."/>
            <person name="Fry B.G."/>
            <person name="King G.F."/>
        </authorList>
    </citation>
    <scope>NUCLEOTIDE SEQUENCE</scope>
    <source>
        <tissue evidence="3">Venom/labial glands</tissue>
    </source>
</reference>
<dbReference type="Pfam" id="PF15999">
    <property type="entry name" value="DUF4774"/>
    <property type="match status" value="1"/>
</dbReference>
<keyword evidence="1" id="KW-0732">Signal</keyword>